<keyword evidence="4" id="KW-1185">Reference proteome</keyword>
<organism evidence="3 4">
    <name type="scientific">Goekera deserti</name>
    <dbReference type="NCBI Taxonomy" id="2497753"/>
    <lineage>
        <taxon>Bacteria</taxon>
        <taxon>Bacillati</taxon>
        <taxon>Actinomycetota</taxon>
        <taxon>Actinomycetes</taxon>
        <taxon>Geodermatophilales</taxon>
        <taxon>Geodermatophilaceae</taxon>
        <taxon>Goekera</taxon>
    </lineage>
</organism>
<dbReference type="SUPFAM" id="SSF50341">
    <property type="entry name" value="CheW-like"/>
    <property type="match status" value="3"/>
</dbReference>
<dbReference type="Gene3D" id="2.30.30.40">
    <property type="entry name" value="SH3 Domains"/>
    <property type="match status" value="1"/>
</dbReference>
<dbReference type="EMBL" id="JAAGWK010000020">
    <property type="protein sequence ID" value="NEL55139.1"/>
    <property type="molecule type" value="Genomic_DNA"/>
</dbReference>
<dbReference type="GO" id="GO:0005829">
    <property type="term" value="C:cytosol"/>
    <property type="evidence" value="ECO:0007669"/>
    <property type="project" value="TreeGrafter"/>
</dbReference>
<dbReference type="GO" id="GO:0006935">
    <property type="term" value="P:chemotaxis"/>
    <property type="evidence" value="ECO:0007669"/>
    <property type="project" value="InterPro"/>
</dbReference>
<sequence length="510" mass="52351">MTAGPPDDAADVVYGLLTLAGMDVALPLSALREVVRRPATFTPLPVQAPGLLGAMSLRTLVLPVVDLRPLIGRAEEVREDQVVVVIAHAGRLLGLLADSVRGISPISADALLSMAAAGGQLLFSHTFRHLVTDTPVSVLDAAALVQLPGMPTVADPQRPGTTPAGSVRGRAGTGRSLTLVRCGRQVLAIDVAQVHTTLPLTGVRASILDGPLCLGVTDQAGMEVPVVDPMALLGLQPLAPADIGAGLVLDFGHGLVVLAVSELVELCEVDTDDVLPVPAHAVRRPDLLAGMAELPGRGACLVVDGPALMLDRDLSGFASVNTVLAGPPGPRAGAQRPGTPAAATVPGSGASYVTYSVGTDVATPLTQVIEILPFPETMTPTEVDASVLGVVVHRRAAVPVLCLGTVIGRTPLERTHAACLLLVEVDGEQVAFAVGALRGIDPLAWADPDLARGAPIADLRRALNTSPLVQLGTRTKLLPDLDLREVARAVRGPAEPAACPDPEAASLLVP</sequence>
<reference evidence="3 4" key="1">
    <citation type="submission" date="2020-02" db="EMBL/GenBank/DDBJ databases">
        <title>The whole genome sequence of CPCC 205119.</title>
        <authorList>
            <person name="Jiang Z."/>
        </authorList>
    </citation>
    <scope>NUCLEOTIDE SEQUENCE [LARGE SCALE GENOMIC DNA]</scope>
    <source>
        <strain evidence="3 4">CPCC 205119</strain>
    </source>
</reference>
<dbReference type="PROSITE" id="PS50851">
    <property type="entry name" value="CHEW"/>
    <property type="match status" value="2"/>
</dbReference>
<gene>
    <name evidence="3" type="ORF">G1H19_14165</name>
</gene>
<evidence type="ECO:0000313" key="4">
    <source>
        <dbReference type="Proteomes" id="UP000470470"/>
    </source>
</evidence>
<dbReference type="SMART" id="SM00260">
    <property type="entry name" value="CheW"/>
    <property type="match status" value="3"/>
</dbReference>
<dbReference type="PANTHER" id="PTHR22617">
    <property type="entry name" value="CHEMOTAXIS SENSOR HISTIDINE KINASE-RELATED"/>
    <property type="match status" value="1"/>
</dbReference>
<dbReference type="PANTHER" id="PTHR22617:SF23">
    <property type="entry name" value="CHEMOTAXIS PROTEIN CHEW"/>
    <property type="match status" value="1"/>
</dbReference>
<dbReference type="RefSeq" id="WP_152729296.1">
    <property type="nucleotide sequence ID" value="NZ_JAABOZ010000003.1"/>
</dbReference>
<dbReference type="InterPro" id="IPR039315">
    <property type="entry name" value="CheW"/>
</dbReference>
<dbReference type="InterPro" id="IPR036061">
    <property type="entry name" value="CheW-like_dom_sf"/>
</dbReference>
<dbReference type="Pfam" id="PF01584">
    <property type="entry name" value="CheW"/>
    <property type="match status" value="3"/>
</dbReference>
<protein>
    <submittedName>
        <fullName evidence="3">Chemotaxis protein CheW</fullName>
    </submittedName>
</protein>
<proteinExistence type="predicted"/>
<dbReference type="Gene3D" id="2.40.50.180">
    <property type="entry name" value="CheA-289, Domain 4"/>
    <property type="match status" value="3"/>
</dbReference>
<evidence type="ECO:0000256" key="1">
    <source>
        <dbReference type="SAM" id="MobiDB-lite"/>
    </source>
</evidence>
<feature type="domain" description="CheW-like" evidence="2">
    <location>
        <begin position="11"/>
        <end position="150"/>
    </location>
</feature>
<dbReference type="InterPro" id="IPR002545">
    <property type="entry name" value="CheW-lke_dom"/>
</dbReference>
<evidence type="ECO:0000313" key="3">
    <source>
        <dbReference type="EMBL" id="NEL55139.1"/>
    </source>
</evidence>
<dbReference type="Proteomes" id="UP000470470">
    <property type="component" value="Unassembled WGS sequence"/>
</dbReference>
<feature type="region of interest" description="Disordered" evidence="1">
    <location>
        <begin position="150"/>
        <end position="169"/>
    </location>
</feature>
<dbReference type="AlphaFoldDB" id="A0A7K3WGX4"/>
<name>A0A7K3WGX4_9ACTN</name>
<feature type="domain" description="CheW-like" evidence="2">
    <location>
        <begin position="174"/>
        <end position="314"/>
    </location>
</feature>
<dbReference type="GO" id="GO:0007165">
    <property type="term" value="P:signal transduction"/>
    <property type="evidence" value="ECO:0007669"/>
    <property type="project" value="InterPro"/>
</dbReference>
<comment type="caution">
    <text evidence="3">The sequence shown here is derived from an EMBL/GenBank/DDBJ whole genome shotgun (WGS) entry which is preliminary data.</text>
</comment>
<accession>A0A7K3WGX4</accession>
<evidence type="ECO:0000259" key="2">
    <source>
        <dbReference type="PROSITE" id="PS50851"/>
    </source>
</evidence>